<evidence type="ECO:0000313" key="2">
    <source>
        <dbReference type="Proteomes" id="UP001163603"/>
    </source>
</evidence>
<evidence type="ECO:0000313" key="1">
    <source>
        <dbReference type="EMBL" id="KAJ0010040.1"/>
    </source>
</evidence>
<comment type="caution">
    <text evidence="1">The sequence shown here is derived from an EMBL/GenBank/DDBJ whole genome shotgun (WGS) entry which is preliminary data.</text>
</comment>
<name>A0ACC0X4L0_9ROSI</name>
<proteinExistence type="predicted"/>
<organism evidence="1 2">
    <name type="scientific">Pistacia integerrima</name>
    <dbReference type="NCBI Taxonomy" id="434235"/>
    <lineage>
        <taxon>Eukaryota</taxon>
        <taxon>Viridiplantae</taxon>
        <taxon>Streptophyta</taxon>
        <taxon>Embryophyta</taxon>
        <taxon>Tracheophyta</taxon>
        <taxon>Spermatophyta</taxon>
        <taxon>Magnoliopsida</taxon>
        <taxon>eudicotyledons</taxon>
        <taxon>Gunneridae</taxon>
        <taxon>Pentapetalae</taxon>
        <taxon>rosids</taxon>
        <taxon>malvids</taxon>
        <taxon>Sapindales</taxon>
        <taxon>Anacardiaceae</taxon>
        <taxon>Pistacia</taxon>
    </lineage>
</organism>
<keyword evidence="2" id="KW-1185">Reference proteome</keyword>
<dbReference type="Proteomes" id="UP001163603">
    <property type="component" value="Chromosome 14"/>
</dbReference>
<accession>A0ACC0X4L0</accession>
<sequence>MSYYNQHQPPVGVPPPQGYPPEGYPKDAYPPPGYPPQGYPPPQQGYPPQYAPQYAQPPPQQQKQSTGFMEGCRWQVNRIAWLLYAVAACWMPASDEKWLSVELQFDPIIFTVDHLLFVVTRQLLFIISNLEPLALFHQRWRFAFIFDSSSSSSAPFHRHSSAPLHSHSLTPRHCQISSFNDSLEPSALFHQRWRLAFIFGNSSSLSSAPAHLRQVRRSLLLSMLSSLISDFLLQRQPRAFILVSSEVELAFIFDSSSSSSSAPAHLRKLRFVVKYVDHLSFQCFHLSLTSEFHISFPISSFNDKQEPSALFHPRWRLAFIFSNNSSSSSAPAHLPRQLQLIFVSLEPLALFHQRWRLAFIFDRSSSLLSGPTHLRQVLIMVVVVAYSPYS</sequence>
<protein>
    <submittedName>
        <fullName evidence="1">Uncharacterized protein</fullName>
    </submittedName>
</protein>
<dbReference type="EMBL" id="CM047749">
    <property type="protein sequence ID" value="KAJ0010040.1"/>
    <property type="molecule type" value="Genomic_DNA"/>
</dbReference>
<reference evidence="2" key="1">
    <citation type="journal article" date="2023" name="G3 (Bethesda)">
        <title>Genome assembly and association tests identify interacting loci associated with vigor, precocity, and sex in interspecific pistachio rootstocks.</title>
        <authorList>
            <person name="Palmer W."/>
            <person name="Jacygrad E."/>
            <person name="Sagayaradj S."/>
            <person name="Cavanaugh K."/>
            <person name="Han R."/>
            <person name="Bertier L."/>
            <person name="Beede B."/>
            <person name="Kafkas S."/>
            <person name="Golino D."/>
            <person name="Preece J."/>
            <person name="Michelmore R."/>
        </authorList>
    </citation>
    <scope>NUCLEOTIDE SEQUENCE [LARGE SCALE GENOMIC DNA]</scope>
</reference>
<gene>
    <name evidence="1" type="ORF">Pint_33665</name>
</gene>